<dbReference type="SUPFAM" id="SSF52833">
    <property type="entry name" value="Thioredoxin-like"/>
    <property type="match status" value="1"/>
</dbReference>
<keyword evidence="5" id="KW-0676">Redox-active center</keyword>
<sequence>MKPEPIDRYALARPRNSHWGSAARRGACLAAILLGVSACYGAGAAHEPGGARAADEESDLYSDIPQDGVTLGDPGAPITLTEFSDLRCSHCRNYALAVLPVILDRHVRPGQVKLVFRNLAFLGPGSVRAARMASAVGMQDRLWDFVDRLFRLQARERPAAITDDLLLRVAAELPGVDAARAAAEQDSGEVDRQLEAARAEARRLQIRGVPAFFLSRAGEEPRRLRLTSMSPEPFSRAIEQLLAAPRTAPARGR</sequence>
<accession>A0A4P2QB13</accession>
<organism evidence="8 9">
    <name type="scientific">Sorangium cellulosum</name>
    <name type="common">Polyangium cellulosum</name>
    <dbReference type="NCBI Taxonomy" id="56"/>
    <lineage>
        <taxon>Bacteria</taxon>
        <taxon>Pseudomonadati</taxon>
        <taxon>Myxococcota</taxon>
        <taxon>Polyangia</taxon>
        <taxon>Polyangiales</taxon>
        <taxon>Polyangiaceae</taxon>
        <taxon>Sorangium</taxon>
    </lineage>
</organism>
<evidence type="ECO:0000256" key="2">
    <source>
        <dbReference type="ARBA" id="ARBA00022729"/>
    </source>
</evidence>
<reference evidence="8 9" key="1">
    <citation type="submission" date="2015-09" db="EMBL/GenBank/DDBJ databases">
        <title>Sorangium comparison.</title>
        <authorList>
            <person name="Zaburannyi N."/>
            <person name="Bunk B."/>
            <person name="Overmann J."/>
            <person name="Mueller R."/>
        </authorList>
    </citation>
    <scope>NUCLEOTIDE SEQUENCE [LARGE SCALE GENOMIC DNA]</scope>
    <source>
        <strain evidence="8 9">So ceGT47</strain>
    </source>
</reference>
<evidence type="ECO:0000313" key="9">
    <source>
        <dbReference type="Proteomes" id="UP000295781"/>
    </source>
</evidence>
<evidence type="ECO:0000256" key="3">
    <source>
        <dbReference type="ARBA" id="ARBA00023002"/>
    </source>
</evidence>
<proteinExistence type="inferred from homology"/>
<keyword evidence="2" id="KW-0732">Signal</keyword>
<dbReference type="Proteomes" id="UP000295781">
    <property type="component" value="Chromosome"/>
</dbReference>
<dbReference type="GO" id="GO:0016491">
    <property type="term" value="F:oxidoreductase activity"/>
    <property type="evidence" value="ECO:0007669"/>
    <property type="project" value="UniProtKB-KW"/>
</dbReference>
<feature type="coiled-coil region" evidence="6">
    <location>
        <begin position="180"/>
        <end position="207"/>
    </location>
</feature>
<dbReference type="PANTHER" id="PTHR13887">
    <property type="entry name" value="GLUTATHIONE S-TRANSFERASE KAPPA"/>
    <property type="match status" value="1"/>
</dbReference>
<dbReference type="Gene3D" id="3.40.30.10">
    <property type="entry name" value="Glutaredoxin"/>
    <property type="match status" value="1"/>
</dbReference>
<evidence type="ECO:0000313" key="8">
    <source>
        <dbReference type="EMBL" id="AUX26825.1"/>
    </source>
</evidence>
<dbReference type="OrthoDB" id="8478320at2"/>
<dbReference type="PANTHER" id="PTHR13887:SF14">
    <property type="entry name" value="DISULFIDE BOND FORMATION PROTEIN D"/>
    <property type="match status" value="1"/>
</dbReference>
<keyword evidence="6" id="KW-0175">Coiled coil</keyword>
<dbReference type="Pfam" id="PF13462">
    <property type="entry name" value="Thioredoxin_4"/>
    <property type="match status" value="1"/>
</dbReference>
<dbReference type="InterPro" id="IPR036249">
    <property type="entry name" value="Thioredoxin-like_sf"/>
</dbReference>
<gene>
    <name evidence="8" type="ORF">SOCEGT47_073950</name>
</gene>
<evidence type="ECO:0000256" key="6">
    <source>
        <dbReference type="SAM" id="Coils"/>
    </source>
</evidence>
<dbReference type="EMBL" id="CP012670">
    <property type="protein sequence ID" value="AUX26825.1"/>
    <property type="molecule type" value="Genomic_DNA"/>
</dbReference>
<evidence type="ECO:0000256" key="5">
    <source>
        <dbReference type="ARBA" id="ARBA00023284"/>
    </source>
</evidence>
<keyword evidence="3" id="KW-0560">Oxidoreductase</keyword>
<dbReference type="InterPro" id="IPR012336">
    <property type="entry name" value="Thioredoxin-like_fold"/>
</dbReference>
<evidence type="ECO:0000256" key="4">
    <source>
        <dbReference type="ARBA" id="ARBA00023157"/>
    </source>
</evidence>
<protein>
    <recommendedName>
        <fullName evidence="7">Thioredoxin-like fold domain-containing protein</fullName>
    </recommendedName>
</protein>
<feature type="domain" description="Thioredoxin-like fold" evidence="7">
    <location>
        <begin position="67"/>
        <end position="214"/>
    </location>
</feature>
<evidence type="ECO:0000256" key="1">
    <source>
        <dbReference type="ARBA" id="ARBA00005791"/>
    </source>
</evidence>
<dbReference type="AlphaFoldDB" id="A0A4P2QB13"/>
<keyword evidence="4" id="KW-1015">Disulfide bond</keyword>
<name>A0A4P2QB13_SORCE</name>
<evidence type="ECO:0000259" key="7">
    <source>
        <dbReference type="Pfam" id="PF13462"/>
    </source>
</evidence>
<comment type="similarity">
    <text evidence="1">Belongs to the thioredoxin family. DsbA subfamily.</text>
</comment>